<keyword evidence="1" id="KW-1133">Transmembrane helix</keyword>
<name>A0A2M8F8P1_9BACT</name>
<dbReference type="Proteomes" id="UP000231456">
    <property type="component" value="Unassembled WGS sequence"/>
</dbReference>
<protein>
    <submittedName>
        <fullName evidence="2">Uncharacterized protein</fullName>
    </submittedName>
</protein>
<comment type="caution">
    <text evidence="2">The sequence shown here is derived from an EMBL/GenBank/DDBJ whole genome shotgun (WGS) entry which is preliminary data.</text>
</comment>
<evidence type="ECO:0000313" key="2">
    <source>
        <dbReference type="EMBL" id="PJC52049.1"/>
    </source>
</evidence>
<reference evidence="3" key="1">
    <citation type="submission" date="2017-09" db="EMBL/GenBank/DDBJ databases">
        <title>Depth-based differentiation of microbial function through sediment-hosted aquifers and enrichment of novel symbionts in the deep terrestrial subsurface.</title>
        <authorList>
            <person name="Probst A.J."/>
            <person name="Ladd B."/>
            <person name="Jarett J.K."/>
            <person name="Geller-Mcgrath D.E."/>
            <person name="Sieber C.M.K."/>
            <person name="Emerson J.B."/>
            <person name="Anantharaman K."/>
            <person name="Thomas B.C."/>
            <person name="Malmstrom R."/>
            <person name="Stieglmeier M."/>
            <person name="Klingl A."/>
            <person name="Woyke T."/>
            <person name="Ryan C.M."/>
            <person name="Banfield J.F."/>
        </authorList>
    </citation>
    <scope>NUCLEOTIDE SEQUENCE [LARGE SCALE GENOMIC DNA]</scope>
</reference>
<dbReference type="EMBL" id="PFRH01000149">
    <property type="protein sequence ID" value="PJC52049.1"/>
    <property type="molecule type" value="Genomic_DNA"/>
</dbReference>
<dbReference type="AlphaFoldDB" id="A0A2M8F8P1"/>
<organism evidence="2 3">
    <name type="scientific">Candidatus Magasanikbacteria bacterium CG_4_9_14_0_2_um_filter_42_11</name>
    <dbReference type="NCBI Taxonomy" id="1974643"/>
    <lineage>
        <taxon>Bacteria</taxon>
        <taxon>Candidatus Magasanikiibacteriota</taxon>
    </lineage>
</organism>
<gene>
    <name evidence="2" type="ORF">CO030_04775</name>
</gene>
<keyword evidence="1" id="KW-0472">Membrane</keyword>
<keyword evidence="1" id="KW-0812">Transmembrane</keyword>
<sequence length="65" mass="7259">MHDETGGKHMWILGILGFLVVLFFWNLLFHPIKTVKTTGGCLIRLVIFALAIAAFGWILEATGQM</sequence>
<evidence type="ECO:0000256" key="1">
    <source>
        <dbReference type="SAM" id="Phobius"/>
    </source>
</evidence>
<evidence type="ECO:0000313" key="3">
    <source>
        <dbReference type="Proteomes" id="UP000231456"/>
    </source>
</evidence>
<feature type="transmembrane region" description="Helical" evidence="1">
    <location>
        <begin position="12"/>
        <end position="29"/>
    </location>
</feature>
<accession>A0A2M8F8P1</accession>
<proteinExistence type="predicted"/>
<feature type="transmembrane region" description="Helical" evidence="1">
    <location>
        <begin position="41"/>
        <end position="59"/>
    </location>
</feature>